<reference evidence="6" key="1">
    <citation type="journal article" date="2014" name="Front. Microbiol.">
        <title>High frequency of phylogenetically diverse reductive dehalogenase-homologous genes in deep subseafloor sedimentary metagenomes.</title>
        <authorList>
            <person name="Kawai M."/>
            <person name="Futagami T."/>
            <person name="Toyoda A."/>
            <person name="Takaki Y."/>
            <person name="Nishi S."/>
            <person name="Hori S."/>
            <person name="Arai W."/>
            <person name="Tsubouchi T."/>
            <person name="Morono Y."/>
            <person name="Uchiyama I."/>
            <person name="Ito T."/>
            <person name="Fujiyama A."/>
            <person name="Inagaki F."/>
            <person name="Takami H."/>
        </authorList>
    </citation>
    <scope>NUCLEOTIDE SEQUENCE</scope>
    <source>
        <strain evidence="6">Expedition CK06-06</strain>
    </source>
</reference>
<comment type="caution">
    <text evidence="6">The sequence shown here is derived from an EMBL/GenBank/DDBJ whole genome shotgun (WGS) entry which is preliminary data.</text>
</comment>
<keyword evidence="3" id="KW-0408">Iron</keyword>
<dbReference type="GO" id="GO:0051536">
    <property type="term" value="F:iron-sulfur cluster binding"/>
    <property type="evidence" value="ECO:0007669"/>
    <property type="project" value="UniProtKB-KW"/>
</dbReference>
<evidence type="ECO:0000256" key="1">
    <source>
        <dbReference type="ARBA" id="ARBA00022723"/>
    </source>
</evidence>
<evidence type="ECO:0000256" key="4">
    <source>
        <dbReference type="ARBA" id="ARBA00023014"/>
    </source>
</evidence>
<keyword evidence="4" id="KW-0411">Iron-sulfur</keyword>
<evidence type="ECO:0000256" key="3">
    <source>
        <dbReference type="ARBA" id="ARBA00023004"/>
    </source>
</evidence>
<evidence type="ECO:0000259" key="5">
    <source>
        <dbReference type="Pfam" id="PF02662"/>
    </source>
</evidence>
<dbReference type="GO" id="GO:0046872">
    <property type="term" value="F:metal ion binding"/>
    <property type="evidence" value="ECO:0007669"/>
    <property type="project" value="UniProtKB-KW"/>
</dbReference>
<evidence type="ECO:0000313" key="6">
    <source>
        <dbReference type="EMBL" id="GAH06023.1"/>
    </source>
</evidence>
<accession>X1EBI5</accession>
<feature type="domain" description="F420-non-reducing hydrogenase iron-sulfur subunit D" evidence="5">
    <location>
        <begin position="1"/>
        <end position="46"/>
    </location>
</feature>
<dbReference type="GO" id="GO:0016491">
    <property type="term" value="F:oxidoreductase activity"/>
    <property type="evidence" value="ECO:0007669"/>
    <property type="project" value="UniProtKB-KW"/>
</dbReference>
<protein>
    <recommendedName>
        <fullName evidence="5">F420-non-reducing hydrogenase iron-sulfur subunit D domain-containing protein</fullName>
    </recommendedName>
</protein>
<organism evidence="6">
    <name type="scientific">marine sediment metagenome</name>
    <dbReference type="NCBI Taxonomy" id="412755"/>
    <lineage>
        <taxon>unclassified sequences</taxon>
        <taxon>metagenomes</taxon>
        <taxon>ecological metagenomes</taxon>
    </lineage>
</organism>
<keyword evidence="2" id="KW-0560">Oxidoreductase</keyword>
<dbReference type="InterPro" id="IPR003813">
    <property type="entry name" value="MvhD/FlpD"/>
</dbReference>
<dbReference type="AlphaFoldDB" id="X1EBI5"/>
<dbReference type="EMBL" id="BART01034555">
    <property type="protein sequence ID" value="GAH06023.1"/>
    <property type="molecule type" value="Genomic_DNA"/>
</dbReference>
<evidence type="ECO:0000256" key="2">
    <source>
        <dbReference type="ARBA" id="ARBA00023002"/>
    </source>
</evidence>
<name>X1EBI5_9ZZZZ</name>
<sequence>MEYVQEILEVIGFNPERVFMEYCSSAEGDKFQKTAIITSEKINKLGKSPLNKLKTE</sequence>
<dbReference type="Pfam" id="PF02662">
    <property type="entry name" value="FlpD"/>
    <property type="match status" value="1"/>
</dbReference>
<proteinExistence type="predicted"/>
<gene>
    <name evidence="6" type="ORF">S01H4_59027</name>
</gene>
<keyword evidence="1" id="KW-0479">Metal-binding</keyword>